<sequence length="116" mass="12328">MSRELVIVSPRAIDLADHLMAAVRIDPHLGLRTIWSGGGTQVCSADGTALMTVLRTKGFDVPDDVERLLGVTLTPAQVFWTELYVPRGAAAELGELVARALAGVVEGELFVRDGSA</sequence>
<keyword evidence="2" id="KW-1185">Reference proteome</keyword>
<name>A0A4R9BM19_9MICO</name>
<dbReference type="AlphaFoldDB" id="A0A4R9BM19"/>
<dbReference type="Proteomes" id="UP000297626">
    <property type="component" value="Unassembled WGS sequence"/>
</dbReference>
<accession>A0A4R9BM19</accession>
<protein>
    <submittedName>
        <fullName evidence="1">Uncharacterized protein</fullName>
    </submittedName>
</protein>
<comment type="caution">
    <text evidence="1">The sequence shown here is derived from an EMBL/GenBank/DDBJ whole genome shotgun (WGS) entry which is preliminary data.</text>
</comment>
<dbReference type="EMBL" id="SOHN01000016">
    <property type="protein sequence ID" value="TFD86087.1"/>
    <property type="molecule type" value="Genomic_DNA"/>
</dbReference>
<organism evidence="1 2">
    <name type="scientific">Cryobacterium serini</name>
    <dbReference type="NCBI Taxonomy" id="1259201"/>
    <lineage>
        <taxon>Bacteria</taxon>
        <taxon>Bacillati</taxon>
        <taxon>Actinomycetota</taxon>
        <taxon>Actinomycetes</taxon>
        <taxon>Micrococcales</taxon>
        <taxon>Microbacteriaceae</taxon>
        <taxon>Cryobacterium</taxon>
    </lineage>
</organism>
<gene>
    <name evidence="1" type="ORF">E3T51_13180</name>
</gene>
<proteinExistence type="predicted"/>
<dbReference type="RefSeq" id="WP_134530217.1">
    <property type="nucleotide sequence ID" value="NZ_SOHN01000016.1"/>
</dbReference>
<evidence type="ECO:0000313" key="2">
    <source>
        <dbReference type="Proteomes" id="UP000297626"/>
    </source>
</evidence>
<reference evidence="1 2" key="1">
    <citation type="submission" date="2019-03" db="EMBL/GenBank/DDBJ databases">
        <title>Genomics of glacier-inhabiting Cryobacterium strains.</title>
        <authorList>
            <person name="Liu Q."/>
            <person name="Xin Y.-H."/>
        </authorList>
    </citation>
    <scope>NUCLEOTIDE SEQUENCE [LARGE SCALE GENOMIC DNA]</scope>
    <source>
        <strain evidence="1 2">Sr54</strain>
    </source>
</reference>
<evidence type="ECO:0000313" key="1">
    <source>
        <dbReference type="EMBL" id="TFD86087.1"/>
    </source>
</evidence>